<feature type="region of interest" description="Disordered" evidence="1">
    <location>
        <begin position="141"/>
        <end position="163"/>
    </location>
</feature>
<dbReference type="Pfam" id="PF04314">
    <property type="entry name" value="PCuAC"/>
    <property type="match status" value="1"/>
</dbReference>
<evidence type="ECO:0000256" key="2">
    <source>
        <dbReference type="SAM" id="SignalP"/>
    </source>
</evidence>
<evidence type="ECO:0000256" key="1">
    <source>
        <dbReference type="SAM" id="MobiDB-lite"/>
    </source>
</evidence>
<dbReference type="EMBL" id="QDDR01000003">
    <property type="protein sequence ID" value="PVE47909.1"/>
    <property type="molecule type" value="Genomic_DNA"/>
</dbReference>
<dbReference type="InterPro" id="IPR058248">
    <property type="entry name" value="Lxx211020-like"/>
</dbReference>
<feature type="compositionally biased region" description="Gly residues" evidence="1">
    <location>
        <begin position="148"/>
        <end position="163"/>
    </location>
</feature>
<comment type="caution">
    <text evidence="3">The sequence shown here is derived from an EMBL/GenBank/DDBJ whole genome shotgun (WGS) entry which is preliminary data.</text>
</comment>
<proteinExistence type="predicted"/>
<keyword evidence="2" id="KW-0732">Signal</keyword>
<dbReference type="InterPro" id="IPR036182">
    <property type="entry name" value="PCuAC_sf"/>
</dbReference>
<dbReference type="OrthoDB" id="9796962at2"/>
<reference evidence="3 4" key="1">
    <citation type="journal article" date="2011" name="Syst. Appl. Microbiol.">
        <title>Defluviimonas denitrificans gen. nov., sp. nov., and Pararhodobacter aggregans gen. nov., sp. nov., non-phototrophic Rhodobacteraceae from the biofilter of a marine aquaculture.</title>
        <authorList>
            <person name="Foesel B.U."/>
            <person name="Drake H.L."/>
            <person name="Schramm A."/>
        </authorList>
    </citation>
    <scope>NUCLEOTIDE SEQUENCE [LARGE SCALE GENOMIC DNA]</scope>
    <source>
        <strain evidence="3 4">D1-19</strain>
    </source>
</reference>
<dbReference type="Gene3D" id="2.60.40.1890">
    <property type="entry name" value="PCu(A)C copper chaperone"/>
    <property type="match status" value="1"/>
</dbReference>
<evidence type="ECO:0000313" key="4">
    <source>
        <dbReference type="Proteomes" id="UP000244810"/>
    </source>
</evidence>
<sequence length="163" mass="16607">MFRTLLLAAPAALLSLPALACDGFSVEGGYVRSSTAMSTSGAGFMTLVNNGDTDCRVVGARTGAAARAELHTHQIDANGVARMIEVEEGFAIPAGGTHALERGADHLMLMGLTAPLTQGEMVAVTFVFEDGSEASAELPVDNERMPGAMGGGSMGGMGHSHGN</sequence>
<organism evidence="3 4">
    <name type="scientific">Pararhodobacter aggregans</name>
    <dbReference type="NCBI Taxonomy" id="404875"/>
    <lineage>
        <taxon>Bacteria</taxon>
        <taxon>Pseudomonadati</taxon>
        <taxon>Pseudomonadota</taxon>
        <taxon>Alphaproteobacteria</taxon>
        <taxon>Rhodobacterales</taxon>
        <taxon>Paracoccaceae</taxon>
        <taxon>Pararhodobacter</taxon>
    </lineage>
</organism>
<keyword evidence="4" id="KW-1185">Reference proteome</keyword>
<dbReference type="SUPFAM" id="SSF110087">
    <property type="entry name" value="DR1885-like metal-binding protein"/>
    <property type="match status" value="1"/>
</dbReference>
<feature type="signal peptide" evidence="2">
    <location>
        <begin position="1"/>
        <end position="20"/>
    </location>
</feature>
<dbReference type="PANTHER" id="PTHR36302:SF1">
    <property type="entry name" value="COPPER CHAPERONE PCU(A)C"/>
    <property type="match status" value="1"/>
</dbReference>
<evidence type="ECO:0000313" key="3">
    <source>
        <dbReference type="EMBL" id="PVE47909.1"/>
    </source>
</evidence>
<dbReference type="Proteomes" id="UP000244810">
    <property type="component" value="Unassembled WGS sequence"/>
</dbReference>
<accession>A0A2T7UTJ8</accession>
<name>A0A2T7UTJ8_9RHOB</name>
<protein>
    <submittedName>
        <fullName evidence="3">Copper-binding protein</fullName>
    </submittedName>
</protein>
<dbReference type="PANTHER" id="PTHR36302">
    <property type="entry name" value="BLR7088 PROTEIN"/>
    <property type="match status" value="1"/>
</dbReference>
<dbReference type="InterPro" id="IPR007410">
    <property type="entry name" value="LpqE-like"/>
</dbReference>
<feature type="chain" id="PRO_5015649107" evidence="2">
    <location>
        <begin position="21"/>
        <end position="163"/>
    </location>
</feature>
<dbReference type="RefSeq" id="WP_107751282.1">
    <property type="nucleotide sequence ID" value="NZ_QBKF01000004.1"/>
</dbReference>
<dbReference type="AlphaFoldDB" id="A0A2T7UTJ8"/>
<gene>
    <name evidence="3" type="ORF">DDE23_07130</name>
</gene>